<protein>
    <submittedName>
        <fullName evidence="1">Uncharacterized protein</fullName>
    </submittedName>
</protein>
<dbReference type="EMBL" id="JAWDGP010005328">
    <property type="protein sequence ID" value="KAK3757779.1"/>
    <property type="molecule type" value="Genomic_DNA"/>
</dbReference>
<sequence length="122" mass="13754">MAKPCVRSSDLKGQKVPKFHHGFEHSSSVERAVKLRMVGLHRLQTRFAYTGYRLGSPTQATELVRLHRLQTRFAYTGYRVGSPTQATDSVRLHRLQTRFAYTGYRLGSPAQATDSDLSSSLL</sequence>
<comment type="caution">
    <text evidence="1">The sequence shown here is derived from an EMBL/GenBank/DDBJ whole genome shotgun (WGS) entry which is preliminary data.</text>
</comment>
<keyword evidence="2" id="KW-1185">Reference proteome</keyword>
<evidence type="ECO:0000313" key="2">
    <source>
        <dbReference type="Proteomes" id="UP001283361"/>
    </source>
</evidence>
<reference evidence="1" key="1">
    <citation type="journal article" date="2023" name="G3 (Bethesda)">
        <title>A reference genome for the long-term kleptoplast-retaining sea slug Elysia crispata morphotype clarki.</title>
        <authorList>
            <person name="Eastman K.E."/>
            <person name="Pendleton A.L."/>
            <person name="Shaikh M.A."/>
            <person name="Suttiyut T."/>
            <person name="Ogas R."/>
            <person name="Tomko P."/>
            <person name="Gavelis G."/>
            <person name="Widhalm J.R."/>
            <person name="Wisecaver J.H."/>
        </authorList>
    </citation>
    <scope>NUCLEOTIDE SEQUENCE</scope>
    <source>
        <strain evidence="1">ECLA1</strain>
    </source>
</reference>
<evidence type="ECO:0000313" key="1">
    <source>
        <dbReference type="EMBL" id="KAK3757779.1"/>
    </source>
</evidence>
<organism evidence="1 2">
    <name type="scientific">Elysia crispata</name>
    <name type="common">lettuce slug</name>
    <dbReference type="NCBI Taxonomy" id="231223"/>
    <lineage>
        <taxon>Eukaryota</taxon>
        <taxon>Metazoa</taxon>
        <taxon>Spiralia</taxon>
        <taxon>Lophotrochozoa</taxon>
        <taxon>Mollusca</taxon>
        <taxon>Gastropoda</taxon>
        <taxon>Heterobranchia</taxon>
        <taxon>Euthyneura</taxon>
        <taxon>Panpulmonata</taxon>
        <taxon>Sacoglossa</taxon>
        <taxon>Placobranchoidea</taxon>
        <taxon>Plakobranchidae</taxon>
        <taxon>Elysia</taxon>
    </lineage>
</organism>
<gene>
    <name evidence="1" type="ORF">RRG08_027140</name>
</gene>
<proteinExistence type="predicted"/>
<dbReference type="Proteomes" id="UP001283361">
    <property type="component" value="Unassembled WGS sequence"/>
</dbReference>
<accession>A0AAE0YV58</accession>
<name>A0AAE0YV58_9GAST</name>
<dbReference type="AlphaFoldDB" id="A0AAE0YV58"/>